<keyword evidence="2" id="KW-1133">Transmembrane helix</keyword>
<evidence type="ECO:0000313" key="5">
    <source>
        <dbReference type="Proteomes" id="UP000886889"/>
    </source>
</evidence>
<dbReference type="InterPro" id="IPR050922">
    <property type="entry name" value="LytR/CpsA/Psr_CW_biosynth"/>
</dbReference>
<dbReference type="InterPro" id="IPR004474">
    <property type="entry name" value="LytR_CpsA_psr"/>
</dbReference>
<evidence type="ECO:0000313" key="4">
    <source>
        <dbReference type="EMBL" id="HIV24035.1"/>
    </source>
</evidence>
<sequence>MSRRYDDNPLMNHNHRKQGPSWKKIMGISLCIILAIVVAGGVLIYTIGHELISSTNFVADEDVKTVQVEELPEEAKETVSAEEKKGRVLDESELNEIHQQMNQLSDVDTVEDEDVYNLLLVGVDRRDKTWNGNSDSMMLVSINHTAKRVSVVSLMRDTYVDIPGYGYNKLNAAYALGGGPLLTETITDTYKVDVSRYAAVDFENMIQIIDALGGIDLEMTDAEVEVANGYMLDMCNTLGLNGYDYVLPGGGVYHCNGVQAVAYARNRYVGNSDYARTERQRYVISQIIEEVKRMDVAQLTQFVKDVLPLVTHNVEETEIWDLVTKAPEILQYKFVQDRIPYDNMYDVIYVDSQDMLVPQWETTIEKLHNTIYGNGSISDNSDNDAENKVEVSDEFTDDYPGLLDAETETEAGIVIQQ</sequence>
<comment type="caution">
    <text evidence="4">The sequence shown here is derived from an EMBL/GenBank/DDBJ whole genome shotgun (WGS) entry which is preliminary data.</text>
</comment>
<reference evidence="4" key="2">
    <citation type="journal article" date="2021" name="PeerJ">
        <title>Extensive microbial diversity within the chicken gut microbiome revealed by metagenomics and culture.</title>
        <authorList>
            <person name="Gilroy R."/>
            <person name="Ravi A."/>
            <person name="Getino M."/>
            <person name="Pursley I."/>
            <person name="Horton D.L."/>
            <person name="Alikhan N.F."/>
            <person name="Baker D."/>
            <person name="Gharbi K."/>
            <person name="Hall N."/>
            <person name="Watson M."/>
            <person name="Adriaenssens E.M."/>
            <person name="Foster-Nyarko E."/>
            <person name="Jarju S."/>
            <person name="Secka A."/>
            <person name="Antonio M."/>
            <person name="Oren A."/>
            <person name="Chaudhuri R.R."/>
            <person name="La Ragione R."/>
            <person name="Hildebrand F."/>
            <person name="Pallen M.J."/>
        </authorList>
    </citation>
    <scope>NUCLEOTIDE SEQUENCE</scope>
    <source>
        <strain evidence="4">ChiBcec6-7307</strain>
    </source>
</reference>
<comment type="similarity">
    <text evidence="1">Belongs to the LytR/CpsA/Psr (LCP) family.</text>
</comment>
<evidence type="ECO:0000256" key="2">
    <source>
        <dbReference type="SAM" id="Phobius"/>
    </source>
</evidence>
<dbReference type="Proteomes" id="UP000886889">
    <property type="component" value="Unassembled WGS sequence"/>
</dbReference>
<proteinExistence type="inferred from homology"/>
<evidence type="ECO:0000259" key="3">
    <source>
        <dbReference type="Pfam" id="PF03816"/>
    </source>
</evidence>
<keyword evidence="2" id="KW-0472">Membrane</keyword>
<dbReference type="PANTHER" id="PTHR33392:SF6">
    <property type="entry name" value="POLYISOPRENYL-TEICHOIC ACID--PEPTIDOGLYCAN TEICHOIC ACID TRANSFERASE TAGU"/>
    <property type="match status" value="1"/>
</dbReference>
<feature type="transmembrane region" description="Helical" evidence="2">
    <location>
        <begin position="25"/>
        <end position="47"/>
    </location>
</feature>
<dbReference type="EMBL" id="DVOS01000074">
    <property type="protein sequence ID" value="HIV24035.1"/>
    <property type="molecule type" value="Genomic_DNA"/>
</dbReference>
<dbReference type="Gene3D" id="3.40.630.190">
    <property type="entry name" value="LCP protein"/>
    <property type="match status" value="1"/>
</dbReference>
<dbReference type="NCBIfam" id="TIGR00350">
    <property type="entry name" value="lytR_cpsA_psr"/>
    <property type="match status" value="1"/>
</dbReference>
<dbReference type="PANTHER" id="PTHR33392">
    <property type="entry name" value="POLYISOPRENYL-TEICHOIC ACID--PEPTIDOGLYCAN TEICHOIC ACID TRANSFERASE TAGU"/>
    <property type="match status" value="1"/>
</dbReference>
<accession>A0A9D1P188</accession>
<evidence type="ECO:0000256" key="1">
    <source>
        <dbReference type="ARBA" id="ARBA00006068"/>
    </source>
</evidence>
<keyword evidence="2" id="KW-0812">Transmembrane</keyword>
<protein>
    <submittedName>
        <fullName evidence="4">LCP family protein</fullName>
    </submittedName>
</protein>
<dbReference type="Pfam" id="PF03816">
    <property type="entry name" value="LytR_cpsA_psr"/>
    <property type="match status" value="1"/>
</dbReference>
<dbReference type="AlphaFoldDB" id="A0A9D1P188"/>
<feature type="domain" description="Cell envelope-related transcriptional attenuator" evidence="3">
    <location>
        <begin position="133"/>
        <end position="292"/>
    </location>
</feature>
<name>A0A9D1P188_9FIRM</name>
<organism evidence="4 5">
    <name type="scientific">Candidatus Merdiplasma excrementigallinarum</name>
    <dbReference type="NCBI Taxonomy" id="2840864"/>
    <lineage>
        <taxon>Bacteria</taxon>
        <taxon>Bacillati</taxon>
        <taxon>Bacillota</taxon>
        <taxon>Clostridia</taxon>
        <taxon>Lachnospirales</taxon>
        <taxon>Lachnospiraceae</taxon>
        <taxon>Lachnospiraceae incertae sedis</taxon>
        <taxon>Candidatus Merdiplasma</taxon>
    </lineage>
</organism>
<reference evidence="4" key="1">
    <citation type="submission" date="2020-10" db="EMBL/GenBank/DDBJ databases">
        <authorList>
            <person name="Gilroy R."/>
        </authorList>
    </citation>
    <scope>NUCLEOTIDE SEQUENCE</scope>
    <source>
        <strain evidence="4">ChiBcec6-7307</strain>
    </source>
</reference>
<gene>
    <name evidence="4" type="ORF">IAC80_08895</name>
</gene>